<dbReference type="Pfam" id="PF00072">
    <property type="entry name" value="Response_reg"/>
    <property type="match status" value="2"/>
</dbReference>
<organism evidence="10 11">
    <name type="scientific">Kaistia defluvii</name>
    <dbReference type="NCBI Taxonomy" id="410841"/>
    <lineage>
        <taxon>Bacteria</taxon>
        <taxon>Pseudomonadati</taxon>
        <taxon>Pseudomonadota</taxon>
        <taxon>Alphaproteobacteria</taxon>
        <taxon>Hyphomicrobiales</taxon>
        <taxon>Kaistiaceae</taxon>
        <taxon>Kaistia</taxon>
    </lineage>
</organism>
<dbReference type="InterPro" id="IPR001610">
    <property type="entry name" value="PAC"/>
</dbReference>
<feature type="modified residue" description="4-aspartylphosphate" evidence="4">
    <location>
        <position position="761"/>
    </location>
</feature>
<dbReference type="Gene3D" id="3.30.565.10">
    <property type="entry name" value="Histidine kinase-like ATPase, C-terminal domain"/>
    <property type="match status" value="1"/>
</dbReference>
<name>A0ABV2QZ79_9HYPH</name>
<dbReference type="Proteomes" id="UP001549321">
    <property type="component" value="Unassembled WGS sequence"/>
</dbReference>
<evidence type="ECO:0000313" key="11">
    <source>
        <dbReference type="Proteomes" id="UP001549321"/>
    </source>
</evidence>
<feature type="domain" description="Response regulatory" evidence="7">
    <location>
        <begin position="711"/>
        <end position="827"/>
    </location>
</feature>
<dbReference type="InterPro" id="IPR036890">
    <property type="entry name" value="HATPase_C_sf"/>
</dbReference>
<dbReference type="InterPro" id="IPR013656">
    <property type="entry name" value="PAS_4"/>
</dbReference>
<dbReference type="NCBIfam" id="TIGR00229">
    <property type="entry name" value="sensory_box"/>
    <property type="match status" value="1"/>
</dbReference>
<sequence>MSQNNTPASSGSDTGFLAGGGEMAERIAGYDWASTSLGPVADWPQSLKTTIGLVLRSPVPIVMLWGADGVMIYNDGYSRFAGGRHPVILGSKVLEGWPEVADFNAHVMKVGLGGGTLAYKDQELTLYRNGVPEQVWMNLDYSPIPDENGLPIGVIAIVVETTSKVKAEQWLQGERERLSQMFQQAPGFMARLTGRDHVFDLANPAYLALVGHRDIVGKPIRAALPELSGQGYFERLDRVFETGEPFIGLEMPVMLQRRPDDESEQRFVDLVYHPLRDDTGSIIGIFAQGTDVTERVLARRAANASEAQFRTFAQVMPNHFWTATPEGQLDWFNDQVYRYSGAGAGDLDEDGWLSLVHPDDVPSVTTKWRSALQAGTQYETEFRIRRADGSYRWFLVRAMPVRDDDGSIRRWVGTNTDIEEAKATARALAEWTETLEARMDAEMAERRSAEAALQQAQKMEAIGNLTGGVAHDFNNLLQVLSGNLQLLSRDISGNERAERRVATALTAVGRGAKLASQLLAFGRRQPLAPKVLNVGRFVYGMEDMLRRTLGESIEIEVLVSGGLWNTFADPTQIENALLNLCINARDAMEGTGKLTIEAGNAFLDETYARAQPEVVPGQYVVMAVSDTGCGMTPEVMSRVFEPFFSTKPAGKGTGLGLAMVFGFTKQSGGHVKIYSELGHGTTVKLYLPRTQQTEDVPSTQDYGPVTGGEETILVAEDDEEVRAAVIDMLGGLGYRVLKAKDADSALSIIESGIPIDMLFTDVVMPGTLKSTDLARKARERIPGIAVLFTSGYTENSIVHGGRLDANVELLSKPYTVEALARKIRHVLGNEQQRNAAKAVLSAPEAARPVAPPPPAQQEARPLRVLLVEDEVMIRINSIDVLEELGHEVIEARDAEQGLAALEAHPLDVIVTDLGLPGISGADFALMARAMQPEIPIVFATGDSQAPALPGKPGILLRKPYDGDDMQAAIEAATASSSPGEE</sequence>
<accession>A0ABV2QZ79</accession>
<dbReference type="SMART" id="SM00091">
    <property type="entry name" value="PAS"/>
    <property type="match status" value="2"/>
</dbReference>
<dbReference type="InterPro" id="IPR035965">
    <property type="entry name" value="PAS-like_dom_sf"/>
</dbReference>
<dbReference type="SMART" id="SM00387">
    <property type="entry name" value="HATPase_c"/>
    <property type="match status" value="1"/>
</dbReference>
<feature type="domain" description="Histidine kinase" evidence="6">
    <location>
        <begin position="468"/>
        <end position="691"/>
    </location>
</feature>
<feature type="domain" description="PAC" evidence="9">
    <location>
        <begin position="249"/>
        <end position="304"/>
    </location>
</feature>
<dbReference type="SMART" id="SM00388">
    <property type="entry name" value="HisKA"/>
    <property type="match status" value="1"/>
</dbReference>
<evidence type="ECO:0000259" key="9">
    <source>
        <dbReference type="PROSITE" id="PS50113"/>
    </source>
</evidence>
<proteinExistence type="predicted"/>
<feature type="domain" description="PAS" evidence="8">
    <location>
        <begin position="305"/>
        <end position="375"/>
    </location>
</feature>
<evidence type="ECO:0000313" key="10">
    <source>
        <dbReference type="EMBL" id="MET4634329.1"/>
    </source>
</evidence>
<dbReference type="CDD" id="cd18161">
    <property type="entry name" value="REC_hyHK_blue-like"/>
    <property type="match status" value="1"/>
</dbReference>
<dbReference type="Pfam" id="PF08447">
    <property type="entry name" value="PAS_3"/>
    <property type="match status" value="1"/>
</dbReference>
<feature type="domain" description="PAC" evidence="9">
    <location>
        <begin position="378"/>
        <end position="430"/>
    </location>
</feature>
<dbReference type="InterPro" id="IPR003661">
    <property type="entry name" value="HisK_dim/P_dom"/>
</dbReference>
<dbReference type="InterPro" id="IPR003594">
    <property type="entry name" value="HATPase_dom"/>
</dbReference>
<dbReference type="InterPro" id="IPR011006">
    <property type="entry name" value="CheY-like_superfamily"/>
</dbReference>
<dbReference type="PANTHER" id="PTHR43065:SF49">
    <property type="entry name" value="HISTIDINE KINASE"/>
    <property type="match status" value="1"/>
</dbReference>
<evidence type="ECO:0000259" key="6">
    <source>
        <dbReference type="PROSITE" id="PS50109"/>
    </source>
</evidence>
<dbReference type="SUPFAM" id="SSF55785">
    <property type="entry name" value="PYP-like sensor domain (PAS domain)"/>
    <property type="match status" value="2"/>
</dbReference>
<feature type="coiled-coil region" evidence="5">
    <location>
        <begin position="432"/>
        <end position="459"/>
    </location>
</feature>
<dbReference type="PROSITE" id="PS50109">
    <property type="entry name" value="HIS_KIN"/>
    <property type="match status" value="1"/>
</dbReference>
<dbReference type="PANTHER" id="PTHR43065">
    <property type="entry name" value="SENSOR HISTIDINE KINASE"/>
    <property type="match status" value="1"/>
</dbReference>
<keyword evidence="3 4" id="KW-0597">Phosphoprotein</keyword>
<dbReference type="PROSITE" id="PS50110">
    <property type="entry name" value="RESPONSE_REGULATORY"/>
    <property type="match status" value="2"/>
</dbReference>
<dbReference type="EC" id="2.7.13.3" evidence="2"/>
<feature type="modified residue" description="4-aspartylphosphate" evidence="4">
    <location>
        <position position="912"/>
    </location>
</feature>
<dbReference type="InterPro" id="IPR013655">
    <property type="entry name" value="PAS_fold_3"/>
</dbReference>
<dbReference type="CDD" id="cd00082">
    <property type="entry name" value="HisKA"/>
    <property type="match status" value="1"/>
</dbReference>
<dbReference type="InterPro" id="IPR004358">
    <property type="entry name" value="Sig_transdc_His_kin-like_C"/>
</dbReference>
<dbReference type="CDD" id="cd00130">
    <property type="entry name" value="PAS"/>
    <property type="match status" value="1"/>
</dbReference>
<dbReference type="Gene3D" id="3.40.50.2300">
    <property type="match status" value="2"/>
</dbReference>
<dbReference type="RefSeq" id="WP_354551010.1">
    <property type="nucleotide sequence ID" value="NZ_JBEPSM010000001.1"/>
</dbReference>
<dbReference type="SUPFAM" id="SSF55874">
    <property type="entry name" value="ATPase domain of HSP90 chaperone/DNA topoisomerase II/histidine kinase"/>
    <property type="match status" value="1"/>
</dbReference>
<evidence type="ECO:0000259" key="7">
    <source>
        <dbReference type="PROSITE" id="PS50110"/>
    </source>
</evidence>
<dbReference type="Gene3D" id="1.10.287.130">
    <property type="match status" value="1"/>
</dbReference>
<feature type="domain" description="Response regulatory" evidence="7">
    <location>
        <begin position="863"/>
        <end position="973"/>
    </location>
</feature>
<dbReference type="InterPro" id="IPR001789">
    <property type="entry name" value="Sig_transdc_resp-reg_receiver"/>
</dbReference>
<dbReference type="SMART" id="SM00086">
    <property type="entry name" value="PAC"/>
    <property type="match status" value="3"/>
</dbReference>
<dbReference type="InterPro" id="IPR005467">
    <property type="entry name" value="His_kinase_dom"/>
</dbReference>
<dbReference type="Gene3D" id="3.30.450.20">
    <property type="entry name" value="PAS domain"/>
    <property type="match status" value="3"/>
</dbReference>
<evidence type="ECO:0000259" key="8">
    <source>
        <dbReference type="PROSITE" id="PS50112"/>
    </source>
</evidence>
<dbReference type="Pfam" id="PF02518">
    <property type="entry name" value="HATPase_c"/>
    <property type="match status" value="1"/>
</dbReference>
<evidence type="ECO:0000256" key="3">
    <source>
        <dbReference type="ARBA" id="ARBA00022553"/>
    </source>
</evidence>
<evidence type="ECO:0000256" key="5">
    <source>
        <dbReference type="SAM" id="Coils"/>
    </source>
</evidence>
<dbReference type="InterPro" id="IPR000700">
    <property type="entry name" value="PAS-assoc_C"/>
</dbReference>
<dbReference type="PRINTS" id="PR00344">
    <property type="entry name" value="BCTRLSENSOR"/>
</dbReference>
<evidence type="ECO:0000256" key="2">
    <source>
        <dbReference type="ARBA" id="ARBA00012438"/>
    </source>
</evidence>
<gene>
    <name evidence="10" type="ORF">ABIE08_002242</name>
</gene>
<keyword evidence="5" id="KW-0175">Coiled coil</keyword>
<dbReference type="SMART" id="SM00448">
    <property type="entry name" value="REC"/>
    <property type="match status" value="2"/>
</dbReference>
<evidence type="ECO:0000256" key="4">
    <source>
        <dbReference type="PROSITE-ProRule" id="PRU00169"/>
    </source>
</evidence>
<evidence type="ECO:0000256" key="1">
    <source>
        <dbReference type="ARBA" id="ARBA00000085"/>
    </source>
</evidence>
<feature type="domain" description="PAC" evidence="9">
    <location>
        <begin position="120"/>
        <end position="173"/>
    </location>
</feature>
<dbReference type="InterPro" id="IPR036097">
    <property type="entry name" value="HisK_dim/P_sf"/>
</dbReference>
<dbReference type="EMBL" id="JBEPSM010000001">
    <property type="protein sequence ID" value="MET4634329.1"/>
    <property type="molecule type" value="Genomic_DNA"/>
</dbReference>
<dbReference type="SUPFAM" id="SSF47384">
    <property type="entry name" value="Homodimeric domain of signal transducing histidine kinase"/>
    <property type="match status" value="1"/>
</dbReference>
<reference evidence="10 11" key="1">
    <citation type="submission" date="2024-06" db="EMBL/GenBank/DDBJ databases">
        <title>Sorghum-associated microbial communities from plants grown in Nebraska, USA.</title>
        <authorList>
            <person name="Schachtman D."/>
        </authorList>
    </citation>
    <scope>NUCLEOTIDE SEQUENCE [LARGE SCALE GENOMIC DNA]</scope>
    <source>
        <strain evidence="10 11">3207</strain>
    </source>
</reference>
<protein>
    <recommendedName>
        <fullName evidence="2">histidine kinase</fullName>
        <ecNumber evidence="2">2.7.13.3</ecNumber>
    </recommendedName>
</protein>
<dbReference type="InterPro" id="IPR000014">
    <property type="entry name" value="PAS"/>
</dbReference>
<dbReference type="PROSITE" id="PS50112">
    <property type="entry name" value="PAS"/>
    <property type="match status" value="1"/>
</dbReference>
<dbReference type="SUPFAM" id="SSF52172">
    <property type="entry name" value="CheY-like"/>
    <property type="match status" value="2"/>
</dbReference>
<dbReference type="PROSITE" id="PS50113">
    <property type="entry name" value="PAC"/>
    <property type="match status" value="3"/>
</dbReference>
<comment type="catalytic activity">
    <reaction evidence="1">
        <text>ATP + protein L-histidine = ADP + protein N-phospho-L-histidine.</text>
        <dbReference type="EC" id="2.7.13.3"/>
    </reaction>
</comment>
<keyword evidence="11" id="KW-1185">Reference proteome</keyword>
<comment type="caution">
    <text evidence="10">The sequence shown here is derived from an EMBL/GenBank/DDBJ whole genome shotgun (WGS) entry which is preliminary data.</text>
</comment>
<dbReference type="Pfam" id="PF08448">
    <property type="entry name" value="PAS_4"/>
    <property type="match status" value="1"/>
</dbReference>